<dbReference type="Proteomes" id="UP000230423">
    <property type="component" value="Unassembled WGS sequence"/>
</dbReference>
<feature type="transmembrane region" description="Helical" evidence="1">
    <location>
        <begin position="27"/>
        <end position="51"/>
    </location>
</feature>
<dbReference type="EMBL" id="KZ349064">
    <property type="protein sequence ID" value="PIO65378.1"/>
    <property type="molecule type" value="Genomic_DNA"/>
</dbReference>
<sequence>MPPMGRRRIHLDLSVRQQLSTRRDHPLITLGAIILSCYFFIQVLPSVLTVWHAHDSNGTCVGYVWNYGEDACPLLRWTRLLSVIGPNRSSTFYFTPFLNSSEAMKP</sequence>
<accession>A0A2G9U5F2</accession>
<keyword evidence="1" id="KW-0472">Membrane</keyword>
<name>A0A2G9U5F2_TELCI</name>
<keyword evidence="1" id="KW-1133">Transmembrane helix</keyword>
<proteinExistence type="predicted"/>
<gene>
    <name evidence="2" type="ORF">TELCIR_12959</name>
</gene>
<dbReference type="AlphaFoldDB" id="A0A2G9U5F2"/>
<evidence type="ECO:0000313" key="3">
    <source>
        <dbReference type="Proteomes" id="UP000230423"/>
    </source>
</evidence>
<keyword evidence="1" id="KW-0812">Transmembrane</keyword>
<evidence type="ECO:0000313" key="2">
    <source>
        <dbReference type="EMBL" id="PIO65378.1"/>
    </source>
</evidence>
<keyword evidence="3" id="KW-1185">Reference proteome</keyword>
<organism evidence="2 3">
    <name type="scientific">Teladorsagia circumcincta</name>
    <name type="common">Brown stomach worm</name>
    <name type="synonym">Ostertagia circumcincta</name>
    <dbReference type="NCBI Taxonomy" id="45464"/>
    <lineage>
        <taxon>Eukaryota</taxon>
        <taxon>Metazoa</taxon>
        <taxon>Ecdysozoa</taxon>
        <taxon>Nematoda</taxon>
        <taxon>Chromadorea</taxon>
        <taxon>Rhabditida</taxon>
        <taxon>Rhabditina</taxon>
        <taxon>Rhabditomorpha</taxon>
        <taxon>Strongyloidea</taxon>
        <taxon>Trichostrongylidae</taxon>
        <taxon>Teladorsagia</taxon>
    </lineage>
</organism>
<dbReference type="OrthoDB" id="18213at2759"/>
<evidence type="ECO:0000256" key="1">
    <source>
        <dbReference type="SAM" id="Phobius"/>
    </source>
</evidence>
<reference evidence="2 3" key="1">
    <citation type="submission" date="2015-09" db="EMBL/GenBank/DDBJ databases">
        <title>Draft genome of the parasitic nematode Teladorsagia circumcincta isolate WARC Sus (inbred).</title>
        <authorList>
            <person name="Mitreva M."/>
        </authorList>
    </citation>
    <scope>NUCLEOTIDE SEQUENCE [LARGE SCALE GENOMIC DNA]</scope>
    <source>
        <strain evidence="2 3">S</strain>
    </source>
</reference>
<protein>
    <submittedName>
        <fullName evidence="2">Uncharacterized protein</fullName>
    </submittedName>
</protein>